<organism evidence="2 3">
    <name type="scientific">Catenaria anguillulae PL171</name>
    <dbReference type="NCBI Taxonomy" id="765915"/>
    <lineage>
        <taxon>Eukaryota</taxon>
        <taxon>Fungi</taxon>
        <taxon>Fungi incertae sedis</taxon>
        <taxon>Blastocladiomycota</taxon>
        <taxon>Blastocladiomycetes</taxon>
        <taxon>Blastocladiales</taxon>
        <taxon>Catenariaceae</taxon>
        <taxon>Catenaria</taxon>
    </lineage>
</organism>
<dbReference type="NCBIfam" id="TIGR01664">
    <property type="entry name" value="DNA-3'-Pase"/>
    <property type="match status" value="1"/>
</dbReference>
<dbReference type="NCBIfam" id="TIGR01662">
    <property type="entry name" value="HAD-SF-IIIA"/>
    <property type="match status" value="1"/>
</dbReference>
<dbReference type="InterPro" id="IPR013954">
    <property type="entry name" value="PNK3P"/>
</dbReference>
<dbReference type="EMBL" id="MCFL01000009">
    <property type="protein sequence ID" value="ORZ38188.1"/>
    <property type="molecule type" value="Genomic_DNA"/>
</dbReference>
<dbReference type="GO" id="GO:0046404">
    <property type="term" value="F:ATP-dependent polydeoxyribonucleotide 5'-hydroxyl-kinase activity"/>
    <property type="evidence" value="ECO:0007669"/>
    <property type="project" value="TreeGrafter"/>
</dbReference>
<dbReference type="STRING" id="765915.A0A1Y2HUA4"/>
<dbReference type="Pfam" id="PF13671">
    <property type="entry name" value="AAA_33"/>
    <property type="match status" value="1"/>
</dbReference>
<dbReference type="GO" id="GO:0006281">
    <property type="term" value="P:DNA repair"/>
    <property type="evidence" value="ECO:0007669"/>
    <property type="project" value="TreeGrafter"/>
</dbReference>
<gene>
    <name evidence="2" type="ORF">BCR44DRAFT_47380</name>
</gene>
<dbReference type="InterPro" id="IPR023214">
    <property type="entry name" value="HAD_sf"/>
</dbReference>
<dbReference type="PANTHER" id="PTHR12083:SF9">
    <property type="entry name" value="BIFUNCTIONAL POLYNUCLEOTIDE PHOSPHATASE_KINASE"/>
    <property type="match status" value="1"/>
</dbReference>
<dbReference type="InterPro" id="IPR006549">
    <property type="entry name" value="HAD-SF_hydro_IIIA"/>
</dbReference>
<feature type="compositionally biased region" description="Low complexity" evidence="1">
    <location>
        <begin position="1"/>
        <end position="15"/>
    </location>
</feature>
<dbReference type="InterPro" id="IPR006551">
    <property type="entry name" value="Polynucleotide_phosphatase"/>
</dbReference>
<dbReference type="AlphaFoldDB" id="A0A1Y2HUA4"/>
<keyword evidence="2" id="KW-0808">Transferase</keyword>
<proteinExistence type="predicted"/>
<dbReference type="InterPro" id="IPR027417">
    <property type="entry name" value="P-loop_NTPase"/>
</dbReference>
<dbReference type="Gene3D" id="3.40.50.300">
    <property type="entry name" value="P-loop containing nucleotide triphosphate hydrolases"/>
    <property type="match status" value="1"/>
</dbReference>
<keyword evidence="2" id="KW-0418">Kinase</keyword>
<evidence type="ECO:0000313" key="2">
    <source>
        <dbReference type="EMBL" id="ORZ38188.1"/>
    </source>
</evidence>
<name>A0A1Y2HUA4_9FUNG</name>
<dbReference type="InterPro" id="IPR036412">
    <property type="entry name" value="HAD-like_sf"/>
</dbReference>
<dbReference type="OrthoDB" id="19045at2759"/>
<comment type="caution">
    <text evidence="2">The sequence shown here is derived from an EMBL/GenBank/DDBJ whole genome shotgun (WGS) entry which is preliminary data.</text>
</comment>
<dbReference type="GO" id="GO:0046403">
    <property type="term" value="F:polynucleotide 3'-phosphatase activity"/>
    <property type="evidence" value="ECO:0007669"/>
    <property type="project" value="TreeGrafter"/>
</dbReference>
<dbReference type="Proteomes" id="UP000193411">
    <property type="component" value="Unassembled WGS sequence"/>
</dbReference>
<dbReference type="GO" id="GO:0003690">
    <property type="term" value="F:double-stranded DNA binding"/>
    <property type="evidence" value="ECO:0007669"/>
    <property type="project" value="TreeGrafter"/>
</dbReference>
<dbReference type="SUPFAM" id="SSF56784">
    <property type="entry name" value="HAD-like"/>
    <property type="match status" value="1"/>
</dbReference>
<evidence type="ECO:0000256" key="1">
    <source>
        <dbReference type="SAM" id="MobiDB-lite"/>
    </source>
</evidence>
<dbReference type="PANTHER" id="PTHR12083">
    <property type="entry name" value="BIFUNCTIONAL POLYNUCLEOTIDE PHOSPHATASE/KINASE"/>
    <property type="match status" value="1"/>
</dbReference>
<reference evidence="2 3" key="1">
    <citation type="submission" date="2016-07" db="EMBL/GenBank/DDBJ databases">
        <title>Pervasive Adenine N6-methylation of Active Genes in Fungi.</title>
        <authorList>
            <consortium name="DOE Joint Genome Institute"/>
            <person name="Mondo S.J."/>
            <person name="Dannebaum R.O."/>
            <person name="Kuo R.C."/>
            <person name="Labutti K."/>
            <person name="Haridas S."/>
            <person name="Kuo A."/>
            <person name="Salamov A."/>
            <person name="Ahrendt S.R."/>
            <person name="Lipzen A."/>
            <person name="Sullivan W."/>
            <person name="Andreopoulos W.B."/>
            <person name="Clum A."/>
            <person name="Lindquist E."/>
            <person name="Daum C."/>
            <person name="Ramamoorthy G.K."/>
            <person name="Gryganskyi A."/>
            <person name="Culley D."/>
            <person name="Magnuson J.K."/>
            <person name="James T.Y."/>
            <person name="O'Malley M.A."/>
            <person name="Stajich J.E."/>
            <person name="Spatafora J.W."/>
            <person name="Visel A."/>
            <person name="Grigoriev I.V."/>
        </authorList>
    </citation>
    <scope>NUCLEOTIDE SEQUENCE [LARGE SCALE GENOMIC DNA]</scope>
    <source>
        <strain evidence="2 3">PL171</strain>
    </source>
</reference>
<sequence length="509" mass="55689">MSALSSSLPSSSPQSKNPRKRSTSTMLTDNHDTSDTTMTVTAPAANKKQKTGAPATVHPFFSTPQISYTAATDPSSHAHFTHTAVADSLHILTYKNPAASPNIAAFDLDKTLITPKHGAKFPRHKDDWHVLFAGTAIHDKLRATVANGFKLVVFTNQAGINGSQAKLDEFLHKARNVALHFNVPMQFFIATKKDIFRKPAPGMWDQLVHHFNLDPLSGKPITINVATSFFVGDAAGRPHAWKRGAKKDFADTDRKFALNAGIAFHTPEEFFLDHEVAPHELDAKAAGAIGTLKTLLERDEAVSLDLHATIRPIVQDKGLAEREMQAAVARRVAENQALAESDVPVEDDEVAVVQDVIVLCGTPASGKSTIAGWLRDECGYEVVNQDTLGSFNACVSTCKKALASGKSVVIDNTNPMLKTRKVYLELAREVGARARLVRLLTPVELAVQLDLFRSLTTNRSRLPPVAFSTFTSRFEEPSHDEGFHELIAVPFVPKFTDPGHRRLVTMWLS</sequence>
<feature type="region of interest" description="Disordered" evidence="1">
    <location>
        <begin position="1"/>
        <end position="37"/>
    </location>
</feature>
<evidence type="ECO:0000313" key="3">
    <source>
        <dbReference type="Proteomes" id="UP000193411"/>
    </source>
</evidence>
<protein>
    <submittedName>
        <fullName evidence="2">Polynucleotide kinase 3 phosphatase-domain-containing protein</fullName>
    </submittedName>
</protein>
<accession>A0A1Y2HUA4</accession>
<dbReference type="Pfam" id="PF08645">
    <property type="entry name" value="PNK3P"/>
    <property type="match status" value="1"/>
</dbReference>
<dbReference type="Gene3D" id="3.40.50.1000">
    <property type="entry name" value="HAD superfamily/HAD-like"/>
    <property type="match status" value="1"/>
</dbReference>
<keyword evidence="3" id="KW-1185">Reference proteome</keyword>
<dbReference type="SUPFAM" id="SSF52540">
    <property type="entry name" value="P-loop containing nucleoside triphosphate hydrolases"/>
    <property type="match status" value="1"/>
</dbReference>